<organism evidence="1 2">
    <name type="scientific">Mycobacterium stomatepiae</name>
    <dbReference type="NCBI Taxonomy" id="470076"/>
    <lineage>
        <taxon>Bacteria</taxon>
        <taxon>Bacillati</taxon>
        <taxon>Actinomycetota</taxon>
        <taxon>Actinomycetes</taxon>
        <taxon>Mycobacteriales</taxon>
        <taxon>Mycobacteriaceae</taxon>
        <taxon>Mycobacterium</taxon>
        <taxon>Mycobacterium simiae complex</taxon>
    </lineage>
</organism>
<dbReference type="Proteomes" id="UP000467130">
    <property type="component" value="Chromosome"/>
</dbReference>
<evidence type="ECO:0000313" key="2">
    <source>
        <dbReference type="Proteomes" id="UP000467130"/>
    </source>
</evidence>
<reference evidence="1 2" key="1">
    <citation type="journal article" date="2019" name="Emerg. Microbes Infect.">
        <title>Comprehensive subspecies identification of 175 nontuberculous mycobacteria species based on 7547 genomic profiles.</title>
        <authorList>
            <person name="Matsumoto Y."/>
            <person name="Kinjo T."/>
            <person name="Motooka D."/>
            <person name="Nabeya D."/>
            <person name="Jung N."/>
            <person name="Uechi K."/>
            <person name="Horii T."/>
            <person name="Iida T."/>
            <person name="Fujita J."/>
            <person name="Nakamura S."/>
        </authorList>
    </citation>
    <scope>NUCLEOTIDE SEQUENCE [LARGE SCALE GENOMIC DNA]</scope>
    <source>
        <strain evidence="1 2">JCM 17783</strain>
    </source>
</reference>
<sequence>MIRPPIAGHHIQWIGSRGNAFSAQKTRCDAAMATAAPASPMTAAKASMAQWISVIRTSTGNTGAAPRMNMRSMVAIATALATGTRLRGRNSKSSNSTANTMDASGALKVAAMPPAAPEASRIFRSSAVRCRNWDTTEPIAPPVMTIGPSAPNGPPVPMLMAAEMGFSTATLGSTRLLPIRITSIVSGMP</sequence>
<dbReference type="KEGG" id="msto:MSTO_42770"/>
<keyword evidence="2" id="KW-1185">Reference proteome</keyword>
<evidence type="ECO:0000313" key="1">
    <source>
        <dbReference type="EMBL" id="BBY24072.1"/>
    </source>
</evidence>
<dbReference type="EMBL" id="AP022587">
    <property type="protein sequence ID" value="BBY24072.1"/>
    <property type="molecule type" value="Genomic_DNA"/>
</dbReference>
<dbReference type="AlphaFoldDB" id="A0A7I7QD88"/>
<gene>
    <name evidence="1" type="ORF">MSTO_42770</name>
</gene>
<accession>A0A7I7QD88</accession>
<protein>
    <submittedName>
        <fullName evidence="1">Uncharacterized protein</fullName>
    </submittedName>
</protein>
<name>A0A7I7QD88_9MYCO</name>
<proteinExistence type="predicted"/>